<dbReference type="InterPro" id="IPR040256">
    <property type="entry name" value="At4g02000-like"/>
</dbReference>
<dbReference type="PANTHER" id="PTHR31286">
    <property type="entry name" value="GLYCINE-RICH CELL WALL STRUCTURAL PROTEIN 1.8-LIKE"/>
    <property type="match status" value="1"/>
</dbReference>
<feature type="region of interest" description="Disordered" evidence="1">
    <location>
        <begin position="89"/>
        <end position="186"/>
    </location>
</feature>
<organism evidence="2 3">
    <name type="scientific">Anisodus tanguticus</name>
    <dbReference type="NCBI Taxonomy" id="243964"/>
    <lineage>
        <taxon>Eukaryota</taxon>
        <taxon>Viridiplantae</taxon>
        <taxon>Streptophyta</taxon>
        <taxon>Embryophyta</taxon>
        <taxon>Tracheophyta</taxon>
        <taxon>Spermatophyta</taxon>
        <taxon>Magnoliopsida</taxon>
        <taxon>eudicotyledons</taxon>
        <taxon>Gunneridae</taxon>
        <taxon>Pentapetalae</taxon>
        <taxon>asterids</taxon>
        <taxon>lamiids</taxon>
        <taxon>Solanales</taxon>
        <taxon>Solanaceae</taxon>
        <taxon>Solanoideae</taxon>
        <taxon>Hyoscyameae</taxon>
        <taxon>Anisodus</taxon>
    </lineage>
</organism>
<evidence type="ECO:0000256" key="1">
    <source>
        <dbReference type="SAM" id="MobiDB-lite"/>
    </source>
</evidence>
<feature type="compositionally biased region" description="Basic and acidic residues" evidence="1">
    <location>
        <begin position="132"/>
        <end position="160"/>
    </location>
</feature>
<proteinExistence type="predicted"/>
<reference evidence="2" key="1">
    <citation type="submission" date="2023-12" db="EMBL/GenBank/DDBJ databases">
        <title>Genome assembly of Anisodus tanguticus.</title>
        <authorList>
            <person name="Wang Y.-J."/>
        </authorList>
    </citation>
    <scope>NUCLEOTIDE SEQUENCE</scope>
    <source>
        <strain evidence="2">KB-2021</strain>
        <tissue evidence="2">Leaf</tissue>
    </source>
</reference>
<dbReference type="Proteomes" id="UP001291623">
    <property type="component" value="Unassembled WGS sequence"/>
</dbReference>
<dbReference type="AlphaFoldDB" id="A0AAE1URV5"/>
<feature type="compositionally biased region" description="Polar residues" evidence="1">
    <location>
        <begin position="175"/>
        <end position="184"/>
    </location>
</feature>
<keyword evidence="3" id="KW-1185">Reference proteome</keyword>
<gene>
    <name evidence="2" type="ORF">RND71_042043</name>
</gene>
<name>A0AAE1URV5_9SOLA</name>
<accession>A0AAE1URV5</accession>
<dbReference type="PANTHER" id="PTHR31286:SF164">
    <property type="entry name" value="ZINC FINGER, CCHC-TYPE"/>
    <property type="match status" value="1"/>
</dbReference>
<sequence>MDKATSTKTRPSTAKLRVKIDLLKPLIDVVTVEVRNSRGEMETFTQIIKYETIPLYCLHCNIQGHDIDSCGRLHPELKEHNVDFMKNENNAESSRKGQYKNQYSGNMNIGSKSNNLQQGKETRQQRGHNKGKKDNKIQEQKKVEGANNDKEGWNQVENKKGKSGYNNKAFRGGEAQNNSNNKDGISNWFKQLHIQEPITEVEQNKQEKEPWEYLMEGRQK</sequence>
<protein>
    <submittedName>
        <fullName evidence="2">Uncharacterized protein</fullName>
    </submittedName>
</protein>
<dbReference type="EMBL" id="JAVYJV010000024">
    <property type="protein sequence ID" value="KAK4337556.1"/>
    <property type="molecule type" value="Genomic_DNA"/>
</dbReference>
<feature type="compositionally biased region" description="Polar residues" evidence="1">
    <location>
        <begin position="99"/>
        <end position="119"/>
    </location>
</feature>
<evidence type="ECO:0000313" key="3">
    <source>
        <dbReference type="Proteomes" id="UP001291623"/>
    </source>
</evidence>
<evidence type="ECO:0000313" key="2">
    <source>
        <dbReference type="EMBL" id="KAK4337556.1"/>
    </source>
</evidence>
<feature type="region of interest" description="Disordered" evidence="1">
    <location>
        <begin position="198"/>
        <end position="220"/>
    </location>
</feature>
<comment type="caution">
    <text evidence="2">The sequence shown here is derived from an EMBL/GenBank/DDBJ whole genome shotgun (WGS) entry which is preliminary data.</text>
</comment>
<feature type="compositionally biased region" description="Basic and acidic residues" evidence="1">
    <location>
        <begin position="202"/>
        <end position="220"/>
    </location>
</feature>